<keyword evidence="3" id="KW-0949">S-adenosyl-L-methionine</keyword>
<dbReference type="GO" id="GO:0005634">
    <property type="term" value="C:nucleus"/>
    <property type="evidence" value="ECO:0007669"/>
    <property type="project" value="TreeGrafter"/>
</dbReference>
<dbReference type="EMBL" id="ML994282">
    <property type="protein sequence ID" value="KAF2197071.1"/>
    <property type="molecule type" value="Genomic_DNA"/>
</dbReference>
<evidence type="ECO:0000313" key="5">
    <source>
        <dbReference type="Proteomes" id="UP000799536"/>
    </source>
</evidence>
<evidence type="ECO:0000256" key="3">
    <source>
        <dbReference type="ARBA" id="ARBA00022691"/>
    </source>
</evidence>
<dbReference type="Gene3D" id="6.10.140.2220">
    <property type="match status" value="1"/>
</dbReference>
<keyword evidence="1" id="KW-0489">Methyltransferase</keyword>
<reference evidence="4" key="1">
    <citation type="journal article" date="2020" name="Stud. Mycol.">
        <title>101 Dothideomycetes genomes: a test case for predicting lifestyles and emergence of pathogens.</title>
        <authorList>
            <person name="Haridas S."/>
            <person name="Albert R."/>
            <person name="Binder M."/>
            <person name="Bloem J."/>
            <person name="Labutti K."/>
            <person name="Salamov A."/>
            <person name="Andreopoulos B."/>
            <person name="Baker S."/>
            <person name="Barry K."/>
            <person name="Bills G."/>
            <person name="Bluhm B."/>
            <person name="Cannon C."/>
            <person name="Castanera R."/>
            <person name="Culley D."/>
            <person name="Daum C."/>
            <person name="Ezra D."/>
            <person name="Gonzalez J."/>
            <person name="Henrissat B."/>
            <person name="Kuo A."/>
            <person name="Liang C."/>
            <person name="Lipzen A."/>
            <person name="Lutzoni F."/>
            <person name="Magnuson J."/>
            <person name="Mondo S."/>
            <person name="Nolan M."/>
            <person name="Ohm R."/>
            <person name="Pangilinan J."/>
            <person name="Park H.-J."/>
            <person name="Ramirez L."/>
            <person name="Alfaro M."/>
            <person name="Sun H."/>
            <person name="Tritt A."/>
            <person name="Yoshinaga Y."/>
            <person name="Zwiers L.-H."/>
            <person name="Turgeon B."/>
            <person name="Goodwin S."/>
            <person name="Spatafora J."/>
            <person name="Crous P."/>
            <person name="Grigoriev I."/>
        </authorList>
    </citation>
    <scope>NUCLEOTIDE SEQUENCE</scope>
    <source>
        <strain evidence="4">ATCC 74209</strain>
    </source>
</reference>
<dbReference type="AlphaFoldDB" id="A0A9P4JCR9"/>
<dbReference type="PANTHER" id="PTHR46165">
    <property type="entry name" value="SET AND MYND DOMAIN-CONTAINING PROTEIN 4"/>
    <property type="match status" value="1"/>
</dbReference>
<feature type="non-terminal residue" evidence="4">
    <location>
        <position position="412"/>
    </location>
</feature>
<dbReference type="InterPro" id="IPR052097">
    <property type="entry name" value="SET-MYND_domain_protein"/>
</dbReference>
<sequence length="412" mass="45945">NAVDECNKRLENSPYDPEIWTERAGYFLALNYPELAAGDAYKAGLLFDRALKSDEKEPRLRAYHILGQALYDCHCHLEAAEFWEDIAKKVLEPSAQVKAAEMRVLLKRKEEAAAAAGLSGTLQEQKDRLKDGGVFTVHYPWMQERHRTRTPEIIAMVNEELKNIEPQSRYLGQSTLAGRSDMLGMFASRDIPEGECILIDRTATGACSNSEGLICENCYGRVKCPPLQAPCCSNILNDAAHATRDINKGSYFVYCSTACYHLAMTTYHQAICGKDFSWLTEPAKGLEANASPLRPLLMLRFLASCVQAGPETSPLDHPLIARLQPLANRGHVDVFTLTESVAIPIRILEQLGVDVFANPNFDTMVLHTIWTRIANNKAGCTDPKRGFIDAINPFVPLFNHSCEPNIECKRED</sequence>
<evidence type="ECO:0008006" key="6">
    <source>
        <dbReference type="Google" id="ProtNLM"/>
    </source>
</evidence>
<dbReference type="GO" id="GO:0005737">
    <property type="term" value="C:cytoplasm"/>
    <property type="evidence" value="ECO:0007669"/>
    <property type="project" value="TreeGrafter"/>
</dbReference>
<name>A0A9P4JCR9_9PLEO</name>
<accession>A0A9P4JCR9</accession>
<evidence type="ECO:0000256" key="2">
    <source>
        <dbReference type="ARBA" id="ARBA00022679"/>
    </source>
</evidence>
<evidence type="ECO:0000256" key="1">
    <source>
        <dbReference type="ARBA" id="ARBA00022603"/>
    </source>
</evidence>
<dbReference type="Gene3D" id="2.170.270.10">
    <property type="entry name" value="SET domain"/>
    <property type="match status" value="1"/>
</dbReference>
<organism evidence="4 5">
    <name type="scientific">Delitschia confertaspora ATCC 74209</name>
    <dbReference type="NCBI Taxonomy" id="1513339"/>
    <lineage>
        <taxon>Eukaryota</taxon>
        <taxon>Fungi</taxon>
        <taxon>Dikarya</taxon>
        <taxon>Ascomycota</taxon>
        <taxon>Pezizomycotina</taxon>
        <taxon>Dothideomycetes</taxon>
        <taxon>Pleosporomycetidae</taxon>
        <taxon>Pleosporales</taxon>
        <taxon>Delitschiaceae</taxon>
        <taxon>Delitschia</taxon>
    </lineage>
</organism>
<keyword evidence="2" id="KW-0808">Transferase</keyword>
<dbReference type="GO" id="GO:0042826">
    <property type="term" value="F:histone deacetylase binding"/>
    <property type="evidence" value="ECO:0007669"/>
    <property type="project" value="TreeGrafter"/>
</dbReference>
<dbReference type="GO" id="GO:0032259">
    <property type="term" value="P:methylation"/>
    <property type="evidence" value="ECO:0007669"/>
    <property type="project" value="UniProtKB-KW"/>
</dbReference>
<gene>
    <name evidence="4" type="ORF">GQ43DRAFT_341536</name>
</gene>
<dbReference type="OrthoDB" id="438641at2759"/>
<dbReference type="Gene3D" id="1.10.220.160">
    <property type="match status" value="1"/>
</dbReference>
<feature type="non-terminal residue" evidence="4">
    <location>
        <position position="1"/>
    </location>
</feature>
<dbReference type="PANTHER" id="PTHR46165:SF2">
    <property type="entry name" value="SET AND MYND DOMAIN-CONTAINING PROTEIN 4"/>
    <property type="match status" value="1"/>
</dbReference>
<comment type="caution">
    <text evidence="4">The sequence shown here is derived from an EMBL/GenBank/DDBJ whole genome shotgun (WGS) entry which is preliminary data.</text>
</comment>
<keyword evidence="5" id="KW-1185">Reference proteome</keyword>
<dbReference type="Proteomes" id="UP000799536">
    <property type="component" value="Unassembled WGS sequence"/>
</dbReference>
<proteinExistence type="predicted"/>
<dbReference type="InterPro" id="IPR046341">
    <property type="entry name" value="SET_dom_sf"/>
</dbReference>
<dbReference type="SUPFAM" id="SSF82199">
    <property type="entry name" value="SET domain"/>
    <property type="match status" value="1"/>
</dbReference>
<protein>
    <recommendedName>
        <fullName evidence="6">SET domain-containing protein</fullName>
    </recommendedName>
</protein>
<dbReference type="GO" id="GO:0008168">
    <property type="term" value="F:methyltransferase activity"/>
    <property type="evidence" value="ECO:0007669"/>
    <property type="project" value="UniProtKB-KW"/>
</dbReference>
<evidence type="ECO:0000313" key="4">
    <source>
        <dbReference type="EMBL" id="KAF2197071.1"/>
    </source>
</evidence>